<gene>
    <name evidence="2" type="ORF">G5C65_16005</name>
</gene>
<dbReference type="Proteomes" id="UP000477722">
    <property type="component" value="Unassembled WGS sequence"/>
</dbReference>
<proteinExistence type="predicted"/>
<reference evidence="2 3" key="1">
    <citation type="submission" date="2020-02" db="EMBL/GenBank/DDBJ databases">
        <title>Whole-genome analyses of novel actinobacteria.</title>
        <authorList>
            <person name="Sahin N."/>
            <person name="Tatar D."/>
        </authorList>
    </citation>
    <scope>NUCLEOTIDE SEQUENCE [LARGE SCALE GENOMIC DNA]</scope>
    <source>
        <strain evidence="2 3">SB3404</strain>
    </source>
</reference>
<dbReference type="CDD" id="cd16282">
    <property type="entry name" value="metallo-hydrolase-like_MBL-fold"/>
    <property type="match status" value="1"/>
</dbReference>
<dbReference type="PANTHER" id="PTHR42951">
    <property type="entry name" value="METALLO-BETA-LACTAMASE DOMAIN-CONTAINING"/>
    <property type="match status" value="1"/>
</dbReference>
<dbReference type="SMART" id="SM00849">
    <property type="entry name" value="Lactamase_B"/>
    <property type="match status" value="1"/>
</dbReference>
<keyword evidence="3" id="KW-1185">Reference proteome</keyword>
<comment type="caution">
    <text evidence="2">The sequence shown here is derived from an EMBL/GenBank/DDBJ whole genome shotgun (WGS) entry which is preliminary data.</text>
</comment>
<evidence type="ECO:0000259" key="1">
    <source>
        <dbReference type="SMART" id="SM00849"/>
    </source>
</evidence>
<protein>
    <submittedName>
        <fullName evidence="2">MBL fold metallo-hydrolase</fullName>
    </submittedName>
</protein>
<dbReference type="InterPro" id="IPR036866">
    <property type="entry name" value="RibonucZ/Hydroxyglut_hydro"/>
</dbReference>
<dbReference type="RefSeq" id="WP_165299516.1">
    <property type="nucleotide sequence ID" value="NZ_JAAKZZ010000144.1"/>
</dbReference>
<dbReference type="Pfam" id="PF00753">
    <property type="entry name" value="Lactamase_B"/>
    <property type="match status" value="1"/>
</dbReference>
<dbReference type="SUPFAM" id="SSF56281">
    <property type="entry name" value="Metallo-hydrolase/oxidoreductase"/>
    <property type="match status" value="1"/>
</dbReference>
<dbReference type="PANTHER" id="PTHR42951:SF4">
    <property type="entry name" value="ACYL-COENZYME A THIOESTERASE MBLAC2"/>
    <property type="match status" value="1"/>
</dbReference>
<keyword evidence="2" id="KW-0378">Hydrolase</keyword>
<sequence length="303" mass="32498">MAGGYEPRFEEVAEGAYAFVQPDGGWCLSNAGVLPGRELTVVVDTAATVARARRLRAETDRLRGGSRLAVVNTHQHGDHTFGNCVFTPEALVIGHHTARADVLESGLGLQRLWPDVPWGPVEVAPPQVTYAERMTLHREDGRIELIHPGPAHTTGDTVVWLPDRGVLYTGDIVMNGVTPFCLMGSVEGSLRAIRLLGGLEPTTVVPGHGPVCGPEVFATCSRYLRWLQRLAAETAAAGATPLEAAREADLGEWGALLDSERLVPNLVRALAEVRGAAPGERIDEMDAFARMLEFHGGLPACHA</sequence>
<feature type="domain" description="Metallo-beta-lactamase" evidence="1">
    <location>
        <begin position="28"/>
        <end position="208"/>
    </location>
</feature>
<dbReference type="InterPro" id="IPR001279">
    <property type="entry name" value="Metallo-B-lactamas"/>
</dbReference>
<dbReference type="GO" id="GO:0016787">
    <property type="term" value="F:hydrolase activity"/>
    <property type="evidence" value="ECO:0007669"/>
    <property type="project" value="UniProtKB-KW"/>
</dbReference>
<evidence type="ECO:0000313" key="3">
    <source>
        <dbReference type="Proteomes" id="UP000477722"/>
    </source>
</evidence>
<accession>A0A6G4WX72</accession>
<organism evidence="2 3">
    <name type="scientific">Streptomyces boncukensis</name>
    <dbReference type="NCBI Taxonomy" id="2711219"/>
    <lineage>
        <taxon>Bacteria</taxon>
        <taxon>Bacillati</taxon>
        <taxon>Actinomycetota</taxon>
        <taxon>Actinomycetes</taxon>
        <taxon>Kitasatosporales</taxon>
        <taxon>Streptomycetaceae</taxon>
        <taxon>Streptomyces</taxon>
    </lineage>
</organism>
<dbReference type="Gene3D" id="3.60.15.10">
    <property type="entry name" value="Ribonuclease Z/Hydroxyacylglutathione hydrolase-like"/>
    <property type="match status" value="1"/>
</dbReference>
<evidence type="ECO:0000313" key="2">
    <source>
        <dbReference type="EMBL" id="NGO69835.1"/>
    </source>
</evidence>
<dbReference type="EMBL" id="JAAKZZ010000144">
    <property type="protein sequence ID" value="NGO69835.1"/>
    <property type="molecule type" value="Genomic_DNA"/>
</dbReference>
<name>A0A6G4WX72_9ACTN</name>
<dbReference type="InterPro" id="IPR050855">
    <property type="entry name" value="NDM-1-like"/>
</dbReference>
<dbReference type="AlphaFoldDB" id="A0A6G4WX72"/>